<feature type="transmembrane region" description="Helical" evidence="8">
    <location>
        <begin position="100"/>
        <end position="121"/>
    </location>
</feature>
<gene>
    <name evidence="10" type="ORF">OOJ09_28915</name>
</gene>
<dbReference type="PROSITE" id="PS50928">
    <property type="entry name" value="ABC_TM1"/>
    <property type="match status" value="2"/>
</dbReference>
<feature type="domain" description="ABC transmembrane type-1" evidence="9">
    <location>
        <begin position="357"/>
        <end position="551"/>
    </location>
</feature>
<accession>A0ABT4R3K2</accession>
<feature type="transmembrane region" description="Helical" evidence="8">
    <location>
        <begin position="536"/>
        <end position="558"/>
    </location>
</feature>
<name>A0ABT4R3K2_9HYPH</name>
<feature type="transmembrane region" description="Helical" evidence="8">
    <location>
        <begin position="12"/>
        <end position="32"/>
    </location>
</feature>
<dbReference type="RefSeq" id="WP_269908474.1">
    <property type="nucleotide sequence ID" value="NZ_JAPFQA010000023.1"/>
</dbReference>
<evidence type="ECO:0000313" key="11">
    <source>
        <dbReference type="Proteomes" id="UP001152178"/>
    </source>
</evidence>
<dbReference type="Pfam" id="PF00528">
    <property type="entry name" value="BPD_transp_1"/>
    <property type="match status" value="2"/>
</dbReference>
<dbReference type="Proteomes" id="UP001152178">
    <property type="component" value="Unassembled WGS sequence"/>
</dbReference>
<evidence type="ECO:0000256" key="3">
    <source>
        <dbReference type="ARBA" id="ARBA00022475"/>
    </source>
</evidence>
<evidence type="ECO:0000259" key="9">
    <source>
        <dbReference type="PROSITE" id="PS50928"/>
    </source>
</evidence>
<keyword evidence="4" id="KW-0997">Cell inner membrane</keyword>
<dbReference type="InterPro" id="IPR035906">
    <property type="entry name" value="MetI-like_sf"/>
</dbReference>
<evidence type="ECO:0000256" key="2">
    <source>
        <dbReference type="ARBA" id="ARBA00022448"/>
    </source>
</evidence>
<evidence type="ECO:0000313" key="10">
    <source>
        <dbReference type="EMBL" id="MCZ8548214.1"/>
    </source>
</evidence>
<feature type="transmembrane region" description="Helical" evidence="8">
    <location>
        <begin position="187"/>
        <end position="213"/>
    </location>
</feature>
<proteinExistence type="inferred from homology"/>
<dbReference type="InterPro" id="IPR000515">
    <property type="entry name" value="MetI-like"/>
</dbReference>
<evidence type="ECO:0000256" key="5">
    <source>
        <dbReference type="ARBA" id="ARBA00022692"/>
    </source>
</evidence>
<comment type="caution">
    <text evidence="10">The sequence shown here is derived from an EMBL/GenBank/DDBJ whole genome shotgun (WGS) entry which is preliminary data.</text>
</comment>
<feature type="transmembrane region" description="Helical" evidence="8">
    <location>
        <begin position="429"/>
        <end position="447"/>
    </location>
</feature>
<keyword evidence="7 8" id="KW-0472">Membrane</keyword>
<feature type="transmembrane region" description="Helical" evidence="8">
    <location>
        <begin position="64"/>
        <end position="88"/>
    </location>
</feature>
<comment type="similarity">
    <text evidence="8">Belongs to the binding-protein-dependent transport system permease family.</text>
</comment>
<evidence type="ECO:0000256" key="1">
    <source>
        <dbReference type="ARBA" id="ARBA00004429"/>
    </source>
</evidence>
<dbReference type="PANTHER" id="PTHR43357:SF3">
    <property type="entry name" value="FE(3+)-TRANSPORT SYSTEM PERMEASE PROTEIN FBPB 2"/>
    <property type="match status" value="1"/>
</dbReference>
<keyword evidence="2 8" id="KW-0813">Transport</keyword>
<feature type="transmembrane region" description="Helical" evidence="8">
    <location>
        <begin position="306"/>
        <end position="326"/>
    </location>
</feature>
<evidence type="ECO:0000256" key="6">
    <source>
        <dbReference type="ARBA" id="ARBA00022989"/>
    </source>
</evidence>
<feature type="transmembrane region" description="Helical" evidence="8">
    <location>
        <begin position="144"/>
        <end position="166"/>
    </location>
</feature>
<protein>
    <submittedName>
        <fullName evidence="10">Iron ABC transporter permease</fullName>
    </submittedName>
</protein>
<keyword evidence="3" id="KW-1003">Cell membrane</keyword>
<feature type="transmembrane region" description="Helical" evidence="8">
    <location>
        <begin position="479"/>
        <end position="501"/>
    </location>
</feature>
<keyword evidence="5 8" id="KW-0812">Transmembrane</keyword>
<sequence length="567" mass="60414">MSTSTRESRGQEMALTAAVAVVIVLLSLLPMLRLIKEIVAPGGTLSTVAIKAGLASPATWIATWHTLVAGIGGTILAVLSGTLVAVLITLTDIRGHSALVLCYVMPLMIAPQVTALAWLQLSGPASPFLKLFGAAPPLGTKNPLYSTSGIILLLGVQYGPLVFLLVRAGLRKLPRELVEAARAAGAGWFTVLVTIVLPLMTPSIMAAAALAFVSCVGNFGIPAFLGIPANYLVLPTLIYQRLAGGGPAVLGETAFLSVLIGAIAMAGIFAQEVMSRRRDYRISSTSLPAEPYELGRWRPAVQAGMWLLIVLVLFLPLFGLVLTSLVPGYGIALNARTATLDNYRFVLFEHGAASRAFFNSFWLSIAAAFFAVLVAVPIGYLIAWGKQRWVRLLNLSVELPYALPGVVLAIASLLLFLRPIPLTGIQLYNTVWIILYAYLARFLVLALRPTISGYHQIDRALEEAAQVAGAGLFMRMRTIIFPLVAPAAIAGGLLIFMTALSELTVSALLWSSGSETIGVVMFSFEQGGDSNYAAAMSVITVAVTFVLMLVTNLLAPYLPIGVLPWRD</sequence>
<comment type="subcellular location">
    <subcellularLocation>
        <location evidence="1">Cell inner membrane</location>
        <topology evidence="1">Multi-pass membrane protein</topology>
    </subcellularLocation>
    <subcellularLocation>
        <location evidence="8">Cell membrane</location>
        <topology evidence="8">Multi-pass membrane protein</topology>
    </subcellularLocation>
</comment>
<dbReference type="EMBL" id="JAPFQA010000023">
    <property type="protein sequence ID" value="MCZ8548214.1"/>
    <property type="molecule type" value="Genomic_DNA"/>
</dbReference>
<keyword evidence="11" id="KW-1185">Reference proteome</keyword>
<feature type="transmembrane region" description="Helical" evidence="8">
    <location>
        <begin position="395"/>
        <end position="417"/>
    </location>
</feature>
<evidence type="ECO:0000256" key="7">
    <source>
        <dbReference type="ARBA" id="ARBA00023136"/>
    </source>
</evidence>
<dbReference type="PANTHER" id="PTHR43357">
    <property type="entry name" value="INNER MEMBRANE ABC TRANSPORTER PERMEASE PROTEIN YDCV"/>
    <property type="match status" value="1"/>
</dbReference>
<feature type="transmembrane region" description="Helical" evidence="8">
    <location>
        <begin position="361"/>
        <end position="383"/>
    </location>
</feature>
<organism evidence="10 11">
    <name type="scientific">Mesorhizobium qingshengii</name>
    <dbReference type="NCBI Taxonomy" id="1165689"/>
    <lineage>
        <taxon>Bacteria</taxon>
        <taxon>Pseudomonadati</taxon>
        <taxon>Pseudomonadota</taxon>
        <taxon>Alphaproteobacteria</taxon>
        <taxon>Hyphomicrobiales</taxon>
        <taxon>Phyllobacteriaceae</taxon>
        <taxon>Mesorhizobium</taxon>
    </lineage>
</organism>
<dbReference type="CDD" id="cd06261">
    <property type="entry name" value="TM_PBP2"/>
    <property type="match status" value="2"/>
</dbReference>
<dbReference type="Gene3D" id="1.10.3720.10">
    <property type="entry name" value="MetI-like"/>
    <property type="match status" value="2"/>
</dbReference>
<feature type="transmembrane region" description="Helical" evidence="8">
    <location>
        <begin position="254"/>
        <end position="274"/>
    </location>
</feature>
<dbReference type="SUPFAM" id="SSF161098">
    <property type="entry name" value="MetI-like"/>
    <property type="match status" value="2"/>
</dbReference>
<feature type="domain" description="ABC transmembrane type-1" evidence="9">
    <location>
        <begin position="63"/>
        <end position="271"/>
    </location>
</feature>
<evidence type="ECO:0000256" key="4">
    <source>
        <dbReference type="ARBA" id="ARBA00022519"/>
    </source>
</evidence>
<evidence type="ECO:0000256" key="8">
    <source>
        <dbReference type="RuleBase" id="RU363032"/>
    </source>
</evidence>
<reference evidence="10" key="1">
    <citation type="submission" date="2022-11" db="EMBL/GenBank/DDBJ databases">
        <authorList>
            <person name="Coimbra C."/>
        </authorList>
    </citation>
    <scope>NUCLEOTIDE SEQUENCE</scope>
    <source>
        <strain evidence="10">Jales19</strain>
    </source>
</reference>
<keyword evidence="6 8" id="KW-1133">Transmembrane helix</keyword>